<protein>
    <submittedName>
        <fullName evidence="1">Uncharacterized protein</fullName>
    </submittedName>
</protein>
<gene>
    <name evidence="1" type="ORF">ACH61_01294</name>
</gene>
<sequence>MICRLWGSSGAMPCPHGCVPEGGRVSDGQAMRWMLSSLDVGGHAGTPPEVNALLEQCLADEYAALARQAWTG</sequence>
<comment type="caution">
    <text evidence="1">The sequence shown here is derived from an EMBL/GenBank/DDBJ whole genome shotgun (WGS) entry which is preliminary data.</text>
</comment>
<dbReference type="Proteomes" id="UP000076717">
    <property type="component" value="Unassembled WGS sequence"/>
</dbReference>
<keyword evidence="2" id="KW-1185">Reference proteome</keyword>
<evidence type="ECO:0000313" key="1">
    <source>
        <dbReference type="EMBL" id="KZX21589.1"/>
    </source>
</evidence>
<dbReference type="EMBL" id="LIIN01000033">
    <property type="protein sequence ID" value="KZX21589.1"/>
    <property type="molecule type" value="Genomic_DNA"/>
</dbReference>
<dbReference type="AlphaFoldDB" id="A0A162GI76"/>
<accession>A0A162GI76</accession>
<name>A0A162GI76_9MICO</name>
<reference evidence="1 2" key="1">
    <citation type="submission" date="2015-08" db="EMBL/GenBank/DDBJ databases">
        <title>Draft Genome Sequence of Rathayibacter sp. Strain VKM Ac-2596 Isolated from Leaf Gall Induced by Plant-Parasitic Nematodes.</title>
        <authorList>
            <person name="Vasilenko O.V."/>
            <person name="Starodumova I.P."/>
            <person name="Tarlachkov S.V."/>
            <person name="Dorofeeva L.V."/>
            <person name="Evtushenko L.I."/>
        </authorList>
    </citation>
    <scope>NUCLEOTIDE SEQUENCE [LARGE SCALE GENOMIC DNA]</scope>
    <source>
        <strain evidence="1 2">VKM Ac-2596</strain>
    </source>
</reference>
<evidence type="ECO:0000313" key="2">
    <source>
        <dbReference type="Proteomes" id="UP000076717"/>
    </source>
</evidence>
<organism evidence="1 2">
    <name type="scientific">Rathayibacter tanaceti</name>
    <dbReference type="NCBI Taxonomy" id="1671680"/>
    <lineage>
        <taxon>Bacteria</taxon>
        <taxon>Bacillati</taxon>
        <taxon>Actinomycetota</taxon>
        <taxon>Actinomycetes</taxon>
        <taxon>Micrococcales</taxon>
        <taxon>Microbacteriaceae</taxon>
        <taxon>Rathayibacter</taxon>
    </lineage>
</organism>
<proteinExistence type="predicted"/>